<evidence type="ECO:0000313" key="4">
    <source>
        <dbReference type="Proteomes" id="UP000642284"/>
    </source>
</evidence>
<evidence type="ECO:0000256" key="1">
    <source>
        <dbReference type="SAM" id="MobiDB-lite"/>
    </source>
</evidence>
<keyword evidence="4" id="KW-1185">Reference proteome</keyword>
<organism evidence="3 4">
    <name type="scientific">Streptomyces polyasparticus</name>
    <dbReference type="NCBI Taxonomy" id="2767826"/>
    <lineage>
        <taxon>Bacteria</taxon>
        <taxon>Bacillati</taxon>
        <taxon>Actinomycetota</taxon>
        <taxon>Actinomycetes</taxon>
        <taxon>Kitasatosporales</taxon>
        <taxon>Streptomycetaceae</taxon>
        <taxon>Streptomyces</taxon>
    </lineage>
</organism>
<keyword evidence="2" id="KW-0472">Membrane</keyword>
<comment type="caution">
    <text evidence="3">The sequence shown here is derived from an EMBL/GenBank/DDBJ whole genome shotgun (WGS) entry which is preliminary data.</text>
</comment>
<feature type="region of interest" description="Disordered" evidence="1">
    <location>
        <begin position="39"/>
        <end position="68"/>
    </location>
</feature>
<keyword evidence="2" id="KW-1133">Transmembrane helix</keyword>
<evidence type="ECO:0000256" key="2">
    <source>
        <dbReference type="SAM" id="Phobius"/>
    </source>
</evidence>
<dbReference type="Proteomes" id="UP000642284">
    <property type="component" value="Unassembled WGS sequence"/>
</dbReference>
<reference evidence="3 4" key="1">
    <citation type="submission" date="2020-08" db="EMBL/GenBank/DDBJ databases">
        <title>Genemic of Streptomyces polyaspartic.</title>
        <authorList>
            <person name="Liu W."/>
        </authorList>
    </citation>
    <scope>NUCLEOTIDE SEQUENCE [LARGE SCALE GENOMIC DNA]</scope>
    <source>
        <strain evidence="3 4">TRM66268-LWL</strain>
    </source>
</reference>
<evidence type="ECO:0008006" key="5">
    <source>
        <dbReference type="Google" id="ProtNLM"/>
    </source>
</evidence>
<accession>A0ABR7SC10</accession>
<protein>
    <recommendedName>
        <fullName evidence="5">Secreted protein</fullName>
    </recommendedName>
</protein>
<feature type="transmembrane region" description="Helical" evidence="2">
    <location>
        <begin position="12"/>
        <end position="33"/>
    </location>
</feature>
<sequence>MIPPAYRPSPRYGLVTALLVLAVVAVIVAVTGIGTVGREHHATDGNTEVHVVPSPTDTGFHEQDISVP</sequence>
<gene>
    <name evidence="3" type="ORF">H9Y04_07520</name>
</gene>
<dbReference type="RefSeq" id="WP_187812869.1">
    <property type="nucleotide sequence ID" value="NZ_JACTVJ010000004.1"/>
</dbReference>
<feature type="compositionally biased region" description="Basic and acidic residues" evidence="1">
    <location>
        <begin position="59"/>
        <end position="68"/>
    </location>
</feature>
<dbReference type="EMBL" id="JACTVJ010000004">
    <property type="protein sequence ID" value="MBC9712419.1"/>
    <property type="molecule type" value="Genomic_DNA"/>
</dbReference>
<evidence type="ECO:0000313" key="3">
    <source>
        <dbReference type="EMBL" id="MBC9712419.1"/>
    </source>
</evidence>
<proteinExistence type="predicted"/>
<keyword evidence="2" id="KW-0812">Transmembrane</keyword>
<name>A0ABR7SC10_9ACTN</name>